<evidence type="ECO:0000313" key="1">
    <source>
        <dbReference type="EMBL" id="QNO44443.1"/>
    </source>
</evidence>
<dbReference type="AlphaFoldDB" id="A0A7G9Y8V9"/>
<evidence type="ECO:0000313" key="2">
    <source>
        <dbReference type="EMBL" id="QNO45843.1"/>
    </source>
</evidence>
<name>A0A7G9Y8V9_9EURY</name>
<dbReference type="EMBL" id="MT631156">
    <property type="protein sequence ID" value="QNO45843.1"/>
    <property type="molecule type" value="Genomic_DNA"/>
</dbReference>
<dbReference type="SUPFAM" id="SSF48695">
    <property type="entry name" value="Multiheme cytochromes"/>
    <property type="match status" value="1"/>
</dbReference>
<proteinExistence type="predicted"/>
<evidence type="ECO:0008006" key="3">
    <source>
        <dbReference type="Google" id="ProtNLM"/>
    </source>
</evidence>
<gene>
    <name evidence="2" type="ORF">JIFFFGFP_00007</name>
    <name evidence="1" type="ORF">KHKAIIHB_00007</name>
</gene>
<protein>
    <recommendedName>
        <fullName evidence="3">CARDB domain-containing protein</fullName>
    </recommendedName>
</protein>
<accession>A0A7G9Y8V9</accession>
<organism evidence="1">
    <name type="scientific">Candidatus Methanogaster sp. ANME-2c ERB4</name>
    <dbReference type="NCBI Taxonomy" id="2759911"/>
    <lineage>
        <taxon>Archaea</taxon>
        <taxon>Methanobacteriati</taxon>
        <taxon>Methanobacteriota</taxon>
        <taxon>Stenosarchaea group</taxon>
        <taxon>Methanomicrobia</taxon>
        <taxon>Methanosarcinales</taxon>
        <taxon>ANME-2 cluster</taxon>
        <taxon>Candidatus Methanogasteraceae</taxon>
        <taxon>Candidatus Methanogaster</taxon>
    </lineage>
</organism>
<dbReference type="EMBL" id="MT630972">
    <property type="protein sequence ID" value="QNO44443.1"/>
    <property type="molecule type" value="Genomic_DNA"/>
</dbReference>
<dbReference type="InterPro" id="IPR036280">
    <property type="entry name" value="Multihaem_cyt_sf"/>
</dbReference>
<sequence length="178" mass="18103">MGIFHGVSPKEDALTCIDCHDRSRHKLDYEALGYNVTKDASGNLTSATKPGSTLNLATFAEGATDGSSAVQINSWTLPSAGTRGTSISATVNIANTGTGTDWFVVSISGAQPTTGYPIVSLGTVQLDAGDSTGVPVMVAVPGSADTGSYTLTPVVYKLDDYPAGDPQAIGSGKSVTIS</sequence>
<reference evidence="1" key="1">
    <citation type="submission" date="2020-06" db="EMBL/GenBank/DDBJ databases">
        <title>Unique genomic features of the anaerobic methanotrophic archaea.</title>
        <authorList>
            <person name="Chadwick G.L."/>
            <person name="Skennerton C.T."/>
            <person name="Laso-Perez R."/>
            <person name="Leu A.O."/>
            <person name="Speth D.R."/>
            <person name="Yu H."/>
            <person name="Morgan-Lang C."/>
            <person name="Hatzenpichler R."/>
            <person name="Goudeau D."/>
            <person name="Malmstrom R."/>
            <person name="Brazelton W.J."/>
            <person name="Woyke T."/>
            <person name="Hallam S.J."/>
            <person name="Tyson G.W."/>
            <person name="Wegener G."/>
            <person name="Boetius A."/>
            <person name="Orphan V."/>
        </authorList>
    </citation>
    <scope>NUCLEOTIDE SEQUENCE</scope>
</reference>